<dbReference type="EMBL" id="CADEAL010001503">
    <property type="protein sequence ID" value="CAB1433007.1"/>
    <property type="molecule type" value="Genomic_DNA"/>
</dbReference>
<keyword evidence="2" id="KW-1185">Reference proteome</keyword>
<protein>
    <submittedName>
        <fullName evidence="1">Uncharacterized protein</fullName>
    </submittedName>
</protein>
<proteinExistence type="predicted"/>
<dbReference type="Proteomes" id="UP001153269">
    <property type="component" value="Unassembled WGS sequence"/>
</dbReference>
<reference evidence="1" key="1">
    <citation type="submission" date="2020-03" db="EMBL/GenBank/DDBJ databases">
        <authorList>
            <person name="Weist P."/>
        </authorList>
    </citation>
    <scope>NUCLEOTIDE SEQUENCE</scope>
</reference>
<comment type="caution">
    <text evidence="1">The sequence shown here is derived from an EMBL/GenBank/DDBJ whole genome shotgun (WGS) entry which is preliminary data.</text>
</comment>
<name>A0A9N7YMX7_PLEPL</name>
<gene>
    <name evidence="1" type="ORF">PLEPLA_LOCUS21095</name>
</gene>
<accession>A0A9N7YMX7</accession>
<organism evidence="1 2">
    <name type="scientific">Pleuronectes platessa</name>
    <name type="common">European plaice</name>
    <dbReference type="NCBI Taxonomy" id="8262"/>
    <lineage>
        <taxon>Eukaryota</taxon>
        <taxon>Metazoa</taxon>
        <taxon>Chordata</taxon>
        <taxon>Craniata</taxon>
        <taxon>Vertebrata</taxon>
        <taxon>Euteleostomi</taxon>
        <taxon>Actinopterygii</taxon>
        <taxon>Neopterygii</taxon>
        <taxon>Teleostei</taxon>
        <taxon>Neoteleostei</taxon>
        <taxon>Acanthomorphata</taxon>
        <taxon>Carangaria</taxon>
        <taxon>Pleuronectiformes</taxon>
        <taxon>Pleuronectoidei</taxon>
        <taxon>Pleuronectidae</taxon>
        <taxon>Pleuronectes</taxon>
    </lineage>
</organism>
<dbReference type="AlphaFoldDB" id="A0A9N7YMX7"/>
<sequence length="157" mass="16258">MFDGVVLGLVALSSASPRGNDLLPLEAAGGRGAMEGGAAGRGRAAWSRVCGSNPGTSGYVVIFHPATAKSTISLSHSTVPDVPVHGRNRPPCVSVSLTTLTAPEMRPQKQIRVGGNCDPSLPVDVLAFLLDYPRGSVLHVTTQQSSLCQTRASAVRL</sequence>
<evidence type="ECO:0000313" key="1">
    <source>
        <dbReference type="EMBL" id="CAB1433007.1"/>
    </source>
</evidence>
<evidence type="ECO:0000313" key="2">
    <source>
        <dbReference type="Proteomes" id="UP001153269"/>
    </source>
</evidence>